<dbReference type="PANTHER" id="PTHR47685">
    <property type="entry name" value="MAGNESIUM TRANSPORT PROTEIN CORA"/>
    <property type="match status" value="1"/>
</dbReference>
<gene>
    <name evidence="2" type="ORF">L207DRAFT_517658</name>
</gene>
<dbReference type="InterPro" id="IPR050829">
    <property type="entry name" value="CorA_MIT"/>
</dbReference>
<evidence type="ECO:0000256" key="1">
    <source>
        <dbReference type="SAM" id="MobiDB-lite"/>
    </source>
</evidence>
<proteinExistence type="predicted"/>
<feature type="compositionally biased region" description="Basic and acidic residues" evidence="1">
    <location>
        <begin position="211"/>
        <end position="222"/>
    </location>
</feature>
<organism evidence="2 3">
    <name type="scientific">Hyaloscypha variabilis (strain UAMH 11265 / GT02V1 / F)</name>
    <name type="common">Meliniomyces variabilis</name>
    <dbReference type="NCBI Taxonomy" id="1149755"/>
    <lineage>
        <taxon>Eukaryota</taxon>
        <taxon>Fungi</taxon>
        <taxon>Dikarya</taxon>
        <taxon>Ascomycota</taxon>
        <taxon>Pezizomycotina</taxon>
        <taxon>Leotiomycetes</taxon>
        <taxon>Helotiales</taxon>
        <taxon>Hyaloscyphaceae</taxon>
        <taxon>Hyaloscypha</taxon>
        <taxon>Hyaloscypha variabilis</taxon>
    </lineage>
</organism>
<accession>A0A2J6R508</accession>
<dbReference type="OrthoDB" id="3561223at2759"/>
<protein>
    <submittedName>
        <fullName evidence="2">Uncharacterized protein</fullName>
    </submittedName>
</protein>
<name>A0A2J6R508_HYAVF</name>
<dbReference type="AlphaFoldDB" id="A0A2J6R508"/>
<keyword evidence="3" id="KW-1185">Reference proteome</keyword>
<feature type="region of interest" description="Disordered" evidence="1">
    <location>
        <begin position="211"/>
        <end position="249"/>
    </location>
</feature>
<dbReference type="PANTHER" id="PTHR47685:SF1">
    <property type="entry name" value="MAGNESIUM TRANSPORT PROTEIN CORA"/>
    <property type="match status" value="1"/>
</dbReference>
<evidence type="ECO:0000313" key="3">
    <source>
        <dbReference type="Proteomes" id="UP000235786"/>
    </source>
</evidence>
<dbReference type="Proteomes" id="UP000235786">
    <property type="component" value="Unassembled WGS sequence"/>
</dbReference>
<dbReference type="EMBL" id="KZ613955">
    <property type="protein sequence ID" value="PMD33592.1"/>
    <property type="molecule type" value="Genomic_DNA"/>
</dbReference>
<reference evidence="2 3" key="1">
    <citation type="submission" date="2016-04" db="EMBL/GenBank/DDBJ databases">
        <title>A degradative enzymes factory behind the ericoid mycorrhizal symbiosis.</title>
        <authorList>
            <consortium name="DOE Joint Genome Institute"/>
            <person name="Martino E."/>
            <person name="Morin E."/>
            <person name="Grelet G."/>
            <person name="Kuo A."/>
            <person name="Kohler A."/>
            <person name="Daghino S."/>
            <person name="Barry K."/>
            <person name="Choi C."/>
            <person name="Cichocki N."/>
            <person name="Clum A."/>
            <person name="Copeland A."/>
            <person name="Hainaut M."/>
            <person name="Haridas S."/>
            <person name="Labutti K."/>
            <person name="Lindquist E."/>
            <person name="Lipzen A."/>
            <person name="Khouja H.-R."/>
            <person name="Murat C."/>
            <person name="Ohm R."/>
            <person name="Olson A."/>
            <person name="Spatafora J."/>
            <person name="Veneault-Fourrey C."/>
            <person name="Henrissat B."/>
            <person name="Grigoriev I."/>
            <person name="Martin F."/>
            <person name="Perotto S."/>
        </authorList>
    </citation>
    <scope>NUCLEOTIDE SEQUENCE [LARGE SCALE GENOMIC DNA]</scope>
    <source>
        <strain evidence="2 3">F</strain>
    </source>
</reference>
<sequence>MATGQPLENNDPEMFENTAYQELFRLYEGKVVHGTRTLDEAYYQSLTDKELSDRNCDQVVTRRVQRHELNPGKTWTILRVDQLWLWLIDEQTIITSSTHRKERPPGETKLDDFSEDPIIEKIWENLRDERVNRNDPPPPSTALEMSKFIMELSIRLFNSAKCRVGDTRESIHQIFENSINDMAIDEARLFDTFTKKVQEIIVHLEDEKDKKYPPDLKGEGKRVTNLRGTPPKADKNSSGKPKDKKPEDLRVSEEIISNLKSIDDAASLLKETKHIRDGLKILKSILVQQRTVWNDFTGEVQLDNQLKSPPSCIIDEIKNMDDAAERIQTGINSILDLEQNEASISEAITSRTEAQESVRQGRTLMVFTVVSW</sequence>
<feature type="compositionally biased region" description="Basic and acidic residues" evidence="1">
    <location>
        <begin position="232"/>
        <end position="249"/>
    </location>
</feature>
<evidence type="ECO:0000313" key="2">
    <source>
        <dbReference type="EMBL" id="PMD33592.1"/>
    </source>
</evidence>